<dbReference type="Pfam" id="PF07811">
    <property type="entry name" value="TadE"/>
    <property type="match status" value="1"/>
</dbReference>
<feature type="domain" description="TadE-like" evidence="2">
    <location>
        <begin position="6"/>
        <end position="48"/>
    </location>
</feature>
<dbReference type="InterPro" id="IPR012495">
    <property type="entry name" value="TadE-like_dom"/>
</dbReference>
<dbReference type="Proteomes" id="UP000604898">
    <property type="component" value="Unassembled WGS sequence"/>
</dbReference>
<keyword evidence="1" id="KW-0472">Membrane</keyword>
<sequence length="145" mass="15875">MKKQKGVYAVEFTFVAGIFFVVLFAAIEFGRLLFTYNVLHEASRRAARLAVVCQVDSDINSRALFNDASILPNLSASNLSISYLAFDGTPATGIDIDLVRAEIIGYNHQFLVPGLYRTINSPTFTTTLPRESLGIFQGGTTDCSL</sequence>
<name>A0ABS1T0Q4_9GAMM</name>
<dbReference type="EMBL" id="JAESVD010000006">
    <property type="protein sequence ID" value="MBL4913835.1"/>
    <property type="molecule type" value="Genomic_DNA"/>
</dbReference>
<keyword evidence="1" id="KW-1133">Transmembrane helix</keyword>
<keyword evidence="1" id="KW-0812">Transmembrane</keyword>
<reference evidence="3 4" key="1">
    <citation type="submission" date="2021-01" db="EMBL/GenBank/DDBJ databases">
        <title>Genome sequence of Shewanella schlegeliana JCM 11561.</title>
        <authorList>
            <person name="Zhang H."/>
            <person name="Li C."/>
        </authorList>
    </citation>
    <scope>NUCLEOTIDE SEQUENCE [LARGE SCALE GENOMIC DNA]</scope>
    <source>
        <strain evidence="3 4">JCM 11561</strain>
    </source>
</reference>
<evidence type="ECO:0000313" key="4">
    <source>
        <dbReference type="Proteomes" id="UP000604898"/>
    </source>
</evidence>
<evidence type="ECO:0000259" key="2">
    <source>
        <dbReference type="Pfam" id="PF07811"/>
    </source>
</evidence>
<gene>
    <name evidence="3" type="ORF">JMA39_11960</name>
</gene>
<proteinExistence type="predicted"/>
<keyword evidence="4" id="KW-1185">Reference proteome</keyword>
<organism evidence="3 4">
    <name type="scientific">Shewanella schlegeliana</name>
    <dbReference type="NCBI Taxonomy" id="190308"/>
    <lineage>
        <taxon>Bacteria</taxon>
        <taxon>Pseudomonadati</taxon>
        <taxon>Pseudomonadota</taxon>
        <taxon>Gammaproteobacteria</taxon>
        <taxon>Alteromonadales</taxon>
        <taxon>Shewanellaceae</taxon>
        <taxon>Shewanella</taxon>
    </lineage>
</organism>
<evidence type="ECO:0000256" key="1">
    <source>
        <dbReference type="SAM" id="Phobius"/>
    </source>
</evidence>
<protein>
    <submittedName>
        <fullName evidence="3">Pilus assembly protein</fullName>
    </submittedName>
</protein>
<dbReference type="RefSeq" id="WP_202722091.1">
    <property type="nucleotide sequence ID" value="NZ_BPEX01000005.1"/>
</dbReference>
<accession>A0ABS1T0Q4</accession>
<feature type="transmembrane region" description="Helical" evidence="1">
    <location>
        <begin position="12"/>
        <end position="34"/>
    </location>
</feature>
<evidence type="ECO:0000313" key="3">
    <source>
        <dbReference type="EMBL" id="MBL4913835.1"/>
    </source>
</evidence>
<comment type="caution">
    <text evidence="3">The sequence shown here is derived from an EMBL/GenBank/DDBJ whole genome shotgun (WGS) entry which is preliminary data.</text>
</comment>